<dbReference type="AlphaFoldDB" id="A0A371H0R4"/>
<dbReference type="EMBL" id="QJKJ01003895">
    <property type="protein sequence ID" value="RDX96394.1"/>
    <property type="molecule type" value="Genomic_DNA"/>
</dbReference>
<protein>
    <submittedName>
        <fullName evidence="1">Uncharacterized protein</fullName>
    </submittedName>
</protein>
<feature type="non-terminal residue" evidence="1">
    <location>
        <position position="1"/>
    </location>
</feature>
<proteinExistence type="predicted"/>
<dbReference type="Proteomes" id="UP000257109">
    <property type="component" value="Unassembled WGS sequence"/>
</dbReference>
<keyword evidence="2" id="KW-1185">Reference proteome</keyword>
<sequence>MLVMVSATSVINVFAQINSIPMLNEMNFKVWKEVVEIVLGCMDLDLTLWVEEPIPTLDNLQEGCLWSQLPSDDEIFIFVGDGNKVAVEKINIIKSDRGGEYYGRYDGLGEQRPRCFALFLKEYEIVSQYTIVIRGLNSRGLVIGDRILDQFVQKCCYYILGQNNKSPLVNIFCNP</sequence>
<gene>
    <name evidence="1" type="ORF">CR513_20955</name>
</gene>
<organism evidence="1 2">
    <name type="scientific">Mucuna pruriens</name>
    <name type="common">Velvet bean</name>
    <name type="synonym">Dolichos pruriens</name>
    <dbReference type="NCBI Taxonomy" id="157652"/>
    <lineage>
        <taxon>Eukaryota</taxon>
        <taxon>Viridiplantae</taxon>
        <taxon>Streptophyta</taxon>
        <taxon>Embryophyta</taxon>
        <taxon>Tracheophyta</taxon>
        <taxon>Spermatophyta</taxon>
        <taxon>Magnoliopsida</taxon>
        <taxon>eudicotyledons</taxon>
        <taxon>Gunneridae</taxon>
        <taxon>Pentapetalae</taxon>
        <taxon>rosids</taxon>
        <taxon>fabids</taxon>
        <taxon>Fabales</taxon>
        <taxon>Fabaceae</taxon>
        <taxon>Papilionoideae</taxon>
        <taxon>50 kb inversion clade</taxon>
        <taxon>NPAAA clade</taxon>
        <taxon>indigoferoid/millettioid clade</taxon>
        <taxon>Phaseoleae</taxon>
        <taxon>Mucuna</taxon>
    </lineage>
</organism>
<name>A0A371H0R4_MUCPR</name>
<evidence type="ECO:0000313" key="2">
    <source>
        <dbReference type="Proteomes" id="UP000257109"/>
    </source>
</evidence>
<accession>A0A371H0R4</accession>
<reference evidence="1" key="1">
    <citation type="submission" date="2018-05" db="EMBL/GenBank/DDBJ databases">
        <title>Draft genome of Mucuna pruriens seed.</title>
        <authorList>
            <person name="Nnadi N.E."/>
            <person name="Vos R."/>
            <person name="Hasami M.H."/>
            <person name="Devisetty U.K."/>
            <person name="Aguiy J.C."/>
        </authorList>
    </citation>
    <scope>NUCLEOTIDE SEQUENCE [LARGE SCALE GENOMIC DNA]</scope>
    <source>
        <strain evidence="1">JCA_2017</strain>
    </source>
</reference>
<evidence type="ECO:0000313" key="1">
    <source>
        <dbReference type="EMBL" id="RDX96394.1"/>
    </source>
</evidence>
<comment type="caution">
    <text evidence="1">The sequence shown here is derived from an EMBL/GenBank/DDBJ whole genome shotgun (WGS) entry which is preliminary data.</text>
</comment>